<keyword evidence="1" id="KW-0732">Signal</keyword>
<feature type="signal peptide" evidence="1">
    <location>
        <begin position="1"/>
        <end position="25"/>
    </location>
</feature>
<reference evidence="3" key="1">
    <citation type="journal article" date="2019" name="Int. J. Syst. Evol. Microbiol.">
        <title>The Global Catalogue of Microorganisms (GCM) 10K type strain sequencing project: providing services to taxonomists for standard genome sequencing and annotation.</title>
        <authorList>
            <consortium name="The Broad Institute Genomics Platform"/>
            <consortium name="The Broad Institute Genome Sequencing Center for Infectious Disease"/>
            <person name="Wu L."/>
            <person name="Ma J."/>
        </authorList>
    </citation>
    <scope>NUCLEOTIDE SEQUENCE [LARGE SCALE GENOMIC DNA]</scope>
    <source>
        <strain evidence="3">KCTC 42808</strain>
    </source>
</reference>
<evidence type="ECO:0000313" key="2">
    <source>
        <dbReference type="EMBL" id="MFD2543107.1"/>
    </source>
</evidence>
<sequence length="529" mass="59385">MKKTIKALKLTSVLSLITMAFVACDKDFSTLDSDIQGAQNFSTDSEKFPVIAYTKKFNPVQTNGLSSNLLGVYKDDIYGLTTASVVSQVSLSTYDPDFGDEPELESVILSIPYFSTAGETVDGETTYTITQQDSLYGDTPIKLSIYQNNYFLKDYNAENIEEYETYYSNANATINFDNHTGEPLFETDEFIPSPSEITLNDETDEEEKLTPRFRQELNNVNGFWEDLIFSKEGMSELSNDNNFKNYFRGLYFKASLADGATEGNMVMLDFSNATIEFNYTNETDELDDDGNPVREEQTLEMNFSGNRLNILENDASVTTLADADAAADPIEGNEKLYLKGGEGAMAVVDLFGGPDTDNDGLSDTYDNFIATYKEQRLINEANLVFHVDQTAGLNEEQEPNRVIIYDLKNNVPVVDYFLDLPDTSNPEYSIEYHSTILDRDSDNHGVKYKIRLTEHLNNILLRDSTNLKLGLMVTTNINEILQYSTLDSDDKLTSGTVMSPKGTVLHGSNENVAEENRVQLEIFYSELEN</sequence>
<dbReference type="Proteomes" id="UP001597467">
    <property type="component" value="Unassembled WGS sequence"/>
</dbReference>
<evidence type="ECO:0000313" key="3">
    <source>
        <dbReference type="Proteomes" id="UP001597467"/>
    </source>
</evidence>
<dbReference type="RefSeq" id="WP_379904660.1">
    <property type="nucleotide sequence ID" value="NZ_JBHULM010000011.1"/>
</dbReference>
<accession>A0ABW5K2Q9</accession>
<dbReference type="PROSITE" id="PS51257">
    <property type="entry name" value="PROKAR_LIPOPROTEIN"/>
    <property type="match status" value="1"/>
</dbReference>
<feature type="chain" id="PRO_5047187769" evidence="1">
    <location>
        <begin position="26"/>
        <end position="529"/>
    </location>
</feature>
<dbReference type="Pfam" id="PF14092">
    <property type="entry name" value="DUF4270"/>
    <property type="match status" value="1"/>
</dbReference>
<dbReference type="InterPro" id="IPR025366">
    <property type="entry name" value="DUF4270"/>
</dbReference>
<evidence type="ECO:0000256" key="1">
    <source>
        <dbReference type="SAM" id="SignalP"/>
    </source>
</evidence>
<proteinExistence type="predicted"/>
<dbReference type="EMBL" id="JBHULM010000011">
    <property type="protein sequence ID" value="MFD2543107.1"/>
    <property type="molecule type" value="Genomic_DNA"/>
</dbReference>
<gene>
    <name evidence="2" type="ORF">ACFSSB_12315</name>
</gene>
<organism evidence="2 3">
    <name type="scientific">Lacinutrix gracilariae</name>
    <dbReference type="NCBI Taxonomy" id="1747198"/>
    <lineage>
        <taxon>Bacteria</taxon>
        <taxon>Pseudomonadati</taxon>
        <taxon>Bacteroidota</taxon>
        <taxon>Flavobacteriia</taxon>
        <taxon>Flavobacteriales</taxon>
        <taxon>Flavobacteriaceae</taxon>
        <taxon>Lacinutrix</taxon>
    </lineage>
</organism>
<keyword evidence="3" id="KW-1185">Reference proteome</keyword>
<comment type="caution">
    <text evidence="2">The sequence shown here is derived from an EMBL/GenBank/DDBJ whole genome shotgun (WGS) entry which is preliminary data.</text>
</comment>
<protein>
    <submittedName>
        <fullName evidence="2">DUF4270 domain-containing protein</fullName>
    </submittedName>
</protein>
<name>A0ABW5K2Q9_9FLAO</name>